<dbReference type="EMBL" id="FWXY01000008">
    <property type="protein sequence ID" value="SMC71191.1"/>
    <property type="molecule type" value="Genomic_DNA"/>
</dbReference>
<dbReference type="Pfam" id="PF13185">
    <property type="entry name" value="GAF_2"/>
    <property type="match status" value="1"/>
</dbReference>
<dbReference type="STRING" id="1121400.SAMN02746065_10823"/>
<name>A0A1W2BEH3_9BACT</name>
<keyword evidence="12" id="KW-1185">Reference proteome</keyword>
<dbReference type="PROSITE" id="PS50109">
    <property type="entry name" value="HIS_KIN"/>
    <property type="match status" value="1"/>
</dbReference>
<dbReference type="GO" id="GO:0000155">
    <property type="term" value="F:phosphorelay sensor kinase activity"/>
    <property type="evidence" value="ECO:0007669"/>
    <property type="project" value="InterPro"/>
</dbReference>
<dbReference type="PROSITE" id="PS50113">
    <property type="entry name" value="PAC"/>
    <property type="match status" value="2"/>
</dbReference>
<dbReference type="RefSeq" id="WP_084068424.1">
    <property type="nucleotide sequence ID" value="NZ_FWXY01000008.1"/>
</dbReference>
<feature type="domain" description="PAS" evidence="9">
    <location>
        <begin position="322"/>
        <end position="376"/>
    </location>
</feature>
<dbReference type="InterPro" id="IPR004358">
    <property type="entry name" value="Sig_transdc_His_kin-like_C"/>
</dbReference>
<dbReference type="PROSITE" id="PS50110">
    <property type="entry name" value="RESPONSE_REGULATORY"/>
    <property type="match status" value="1"/>
</dbReference>
<dbReference type="InterPro" id="IPR000700">
    <property type="entry name" value="PAS-assoc_C"/>
</dbReference>
<comment type="catalytic activity">
    <reaction evidence="1">
        <text>ATP + protein L-histidine = ADP + protein N-phospho-L-histidine.</text>
        <dbReference type="EC" id="2.7.13.3"/>
    </reaction>
</comment>
<dbReference type="SMART" id="SM00387">
    <property type="entry name" value="HATPase_c"/>
    <property type="match status" value="1"/>
</dbReference>
<dbReference type="InterPro" id="IPR036890">
    <property type="entry name" value="HATPase_C_sf"/>
</dbReference>
<dbReference type="InterPro" id="IPR036097">
    <property type="entry name" value="HisK_dim/P_sf"/>
</dbReference>
<dbReference type="PROSITE" id="PS50112">
    <property type="entry name" value="PAS"/>
    <property type="match status" value="3"/>
</dbReference>
<dbReference type="CDD" id="cd00082">
    <property type="entry name" value="HisKA"/>
    <property type="match status" value="1"/>
</dbReference>
<dbReference type="SMART" id="SM00086">
    <property type="entry name" value="PAC"/>
    <property type="match status" value="2"/>
</dbReference>
<protein>
    <recommendedName>
        <fullName evidence="2">histidine kinase</fullName>
        <ecNumber evidence="2">2.7.13.3</ecNumber>
    </recommendedName>
</protein>
<evidence type="ECO:0000256" key="2">
    <source>
        <dbReference type="ARBA" id="ARBA00012438"/>
    </source>
</evidence>
<proteinExistence type="predicted"/>
<dbReference type="InterPro" id="IPR013656">
    <property type="entry name" value="PAS_4"/>
</dbReference>
<evidence type="ECO:0000259" key="10">
    <source>
        <dbReference type="PROSITE" id="PS50113"/>
    </source>
</evidence>
<dbReference type="InterPro" id="IPR001610">
    <property type="entry name" value="PAC"/>
</dbReference>
<dbReference type="Pfam" id="PF08448">
    <property type="entry name" value="PAS_4"/>
    <property type="match status" value="1"/>
</dbReference>
<keyword evidence="4" id="KW-0808">Transferase</keyword>
<dbReference type="OrthoDB" id="5409321at2"/>
<organism evidence="11 12">
    <name type="scientific">Desulfocicer vacuolatum DSM 3385</name>
    <dbReference type="NCBI Taxonomy" id="1121400"/>
    <lineage>
        <taxon>Bacteria</taxon>
        <taxon>Pseudomonadati</taxon>
        <taxon>Thermodesulfobacteriota</taxon>
        <taxon>Desulfobacteria</taxon>
        <taxon>Desulfobacterales</taxon>
        <taxon>Desulfobacteraceae</taxon>
        <taxon>Desulfocicer</taxon>
    </lineage>
</organism>
<dbReference type="Gene3D" id="3.30.450.20">
    <property type="entry name" value="PAS domain"/>
    <property type="match status" value="3"/>
</dbReference>
<dbReference type="Gene3D" id="3.40.50.2300">
    <property type="match status" value="1"/>
</dbReference>
<dbReference type="PANTHER" id="PTHR43065:SF42">
    <property type="entry name" value="TWO-COMPONENT SENSOR PPRA"/>
    <property type="match status" value="1"/>
</dbReference>
<dbReference type="InterPro" id="IPR035965">
    <property type="entry name" value="PAS-like_dom_sf"/>
</dbReference>
<feature type="domain" description="PAS" evidence="9">
    <location>
        <begin position="453"/>
        <end position="507"/>
    </location>
</feature>
<keyword evidence="5" id="KW-0418">Kinase</keyword>
<dbReference type="SUPFAM" id="SSF55874">
    <property type="entry name" value="ATPase domain of HSP90 chaperone/DNA topoisomerase II/histidine kinase"/>
    <property type="match status" value="1"/>
</dbReference>
<evidence type="ECO:0000313" key="12">
    <source>
        <dbReference type="Proteomes" id="UP000192418"/>
    </source>
</evidence>
<dbReference type="Proteomes" id="UP000192418">
    <property type="component" value="Unassembled WGS sequence"/>
</dbReference>
<evidence type="ECO:0000256" key="3">
    <source>
        <dbReference type="ARBA" id="ARBA00022553"/>
    </source>
</evidence>
<feature type="modified residue" description="4-aspartylphosphate" evidence="6">
    <location>
        <position position="901"/>
    </location>
</feature>
<dbReference type="EC" id="2.7.13.3" evidence="2"/>
<sequence>MKDIVNNIFTQHLSLGVVCVDTSCRITFFNKWLEKHTGWKEKEVLGRAFLELFPEICHRKKDNYLIDCLEKSRSAILSPLVHHHFLDLNLVKGTRRVQMIQETKLFPLWEKEQFLGAIIIIRDFTEQIEHEAGLMEKTRAFNALRNINRMMVRADTREAVFSRSVEILARDMGAPLVWFAHVDKGFDHVSVGAYGGMAKERFESFVSRYTNDPTALVSALELTRQAVKTGKMQVTHRRDHPPEMGRWWDFFKAGKCHCAVAVPLCVEGRVIAVLHIHIVEDRSIPREILALFQELSDDIALTLKHFHDVALRHKAEQKLQAEKERLLVTLKGIGDAVMVCDSHARVILMNPVAETLTGWREEEAVGQPAATVFSIVSEITRKPCPDPANQVIATGKVIGLANHTLLISRSGAEYPIADSAAPVRNSNGVLMGVVLIFRDVTRRRTAEKALKLSEKRFRDITMTMGDLVWEFDNDGIFTYMGSSVEKVLGYDRRELLGRSFWEFIPPEQISENQGVELKTAFLTYQREKRSFFNVETRARDKVGQWHLLSINGIPVLDDDENIMGYRGVAKDITEQKILEKEKYAAEYHFRQAQRMESIGTLAGGIAHDFNNILSAIIGYTELSLDDLREGSVTHENLMEVIKAGNRARELVKQILTFARKSDETRKPLQPSIIAKEVLKFIRSSIPTTIEIRQNIQSESLIMGSATHMHQVLMNLCTNAAQAMEATGGILEMTMSDVVLEKETALKGTELSREPCLEIMVCDTGTGISPDILESIFEPYFTTRGDGHGSGTGMGLALVHSIVKSYGGHVGVESTPGKGTAFTIHLPVIKKKTSLPPLPRNAEGLPGGSERILFVDDEAPLIKIGERHLTALGYQVTTSIISSRALEMFRAAPDDFDLVITDMTMPEMTGEAMALEMMKISPQLPVIICTGYSSRINREKAKKAGIRGFADKPIVRRKLAKIVRGVLDGHEIIDND</sequence>
<gene>
    <name evidence="11" type="ORF">SAMN02746065_10823</name>
</gene>
<dbReference type="InterPro" id="IPR011006">
    <property type="entry name" value="CheY-like_superfamily"/>
</dbReference>
<dbReference type="InterPro" id="IPR001789">
    <property type="entry name" value="Sig_transdc_resp-reg_receiver"/>
</dbReference>
<dbReference type="Pfam" id="PF00072">
    <property type="entry name" value="Response_reg"/>
    <property type="match status" value="1"/>
</dbReference>
<feature type="domain" description="Histidine kinase" evidence="7">
    <location>
        <begin position="604"/>
        <end position="829"/>
    </location>
</feature>
<feature type="domain" description="PAS" evidence="9">
    <location>
        <begin position="1"/>
        <end position="53"/>
    </location>
</feature>
<dbReference type="NCBIfam" id="TIGR00229">
    <property type="entry name" value="sensory_box"/>
    <property type="match status" value="3"/>
</dbReference>
<evidence type="ECO:0000259" key="7">
    <source>
        <dbReference type="PROSITE" id="PS50109"/>
    </source>
</evidence>
<evidence type="ECO:0000256" key="5">
    <source>
        <dbReference type="ARBA" id="ARBA00022777"/>
    </source>
</evidence>
<dbReference type="PRINTS" id="PR00344">
    <property type="entry name" value="BCTRLSENSOR"/>
</dbReference>
<dbReference type="CDD" id="cd00130">
    <property type="entry name" value="PAS"/>
    <property type="match status" value="3"/>
</dbReference>
<dbReference type="Pfam" id="PF13426">
    <property type="entry name" value="PAS_9"/>
    <property type="match status" value="2"/>
</dbReference>
<accession>A0A1W2BEH3</accession>
<dbReference type="SUPFAM" id="SSF55781">
    <property type="entry name" value="GAF domain-like"/>
    <property type="match status" value="1"/>
</dbReference>
<dbReference type="InterPro" id="IPR003594">
    <property type="entry name" value="HATPase_dom"/>
</dbReference>
<dbReference type="InterPro" id="IPR003018">
    <property type="entry name" value="GAF"/>
</dbReference>
<dbReference type="Gene3D" id="3.30.450.40">
    <property type="match status" value="1"/>
</dbReference>
<evidence type="ECO:0000256" key="6">
    <source>
        <dbReference type="PROSITE-ProRule" id="PRU00169"/>
    </source>
</evidence>
<feature type="domain" description="Response regulatory" evidence="8">
    <location>
        <begin position="850"/>
        <end position="966"/>
    </location>
</feature>
<evidence type="ECO:0000256" key="4">
    <source>
        <dbReference type="ARBA" id="ARBA00022679"/>
    </source>
</evidence>
<dbReference type="SUPFAM" id="SSF52172">
    <property type="entry name" value="CheY-like"/>
    <property type="match status" value="1"/>
</dbReference>
<feature type="domain" description="PAC" evidence="10">
    <location>
        <begin position="532"/>
        <end position="584"/>
    </location>
</feature>
<dbReference type="SUPFAM" id="SSF55785">
    <property type="entry name" value="PYP-like sensor domain (PAS domain)"/>
    <property type="match status" value="3"/>
</dbReference>
<dbReference type="SUPFAM" id="SSF47384">
    <property type="entry name" value="Homodimeric domain of signal transducing histidine kinase"/>
    <property type="match status" value="1"/>
</dbReference>
<dbReference type="InterPro" id="IPR029016">
    <property type="entry name" value="GAF-like_dom_sf"/>
</dbReference>
<evidence type="ECO:0000313" key="11">
    <source>
        <dbReference type="EMBL" id="SMC71191.1"/>
    </source>
</evidence>
<dbReference type="Pfam" id="PF02518">
    <property type="entry name" value="HATPase_c"/>
    <property type="match status" value="1"/>
</dbReference>
<dbReference type="CDD" id="cd17546">
    <property type="entry name" value="REC_hyHK_CKI1_RcsC-like"/>
    <property type="match status" value="1"/>
</dbReference>
<dbReference type="InterPro" id="IPR000014">
    <property type="entry name" value="PAS"/>
</dbReference>
<dbReference type="PANTHER" id="PTHR43065">
    <property type="entry name" value="SENSOR HISTIDINE KINASE"/>
    <property type="match status" value="1"/>
</dbReference>
<dbReference type="AlphaFoldDB" id="A0A1W2BEH3"/>
<evidence type="ECO:0000259" key="9">
    <source>
        <dbReference type="PROSITE" id="PS50112"/>
    </source>
</evidence>
<evidence type="ECO:0000259" key="8">
    <source>
        <dbReference type="PROSITE" id="PS50110"/>
    </source>
</evidence>
<evidence type="ECO:0000256" key="1">
    <source>
        <dbReference type="ARBA" id="ARBA00000085"/>
    </source>
</evidence>
<keyword evidence="3 6" id="KW-0597">Phosphoprotein</keyword>
<dbReference type="InterPro" id="IPR005467">
    <property type="entry name" value="His_kinase_dom"/>
</dbReference>
<dbReference type="InterPro" id="IPR003661">
    <property type="entry name" value="HisK_dim/P_dom"/>
</dbReference>
<dbReference type="SMART" id="SM00091">
    <property type="entry name" value="PAS"/>
    <property type="match status" value="3"/>
</dbReference>
<dbReference type="Gene3D" id="1.10.287.130">
    <property type="match status" value="1"/>
</dbReference>
<feature type="domain" description="PAC" evidence="10">
    <location>
        <begin position="400"/>
        <end position="452"/>
    </location>
</feature>
<dbReference type="SMART" id="SM00448">
    <property type="entry name" value="REC"/>
    <property type="match status" value="1"/>
</dbReference>
<dbReference type="SMART" id="SM00388">
    <property type="entry name" value="HisKA"/>
    <property type="match status" value="1"/>
</dbReference>
<dbReference type="Gene3D" id="3.30.565.10">
    <property type="entry name" value="Histidine kinase-like ATPase, C-terminal domain"/>
    <property type="match status" value="1"/>
</dbReference>
<dbReference type="Pfam" id="PF00512">
    <property type="entry name" value="HisKA"/>
    <property type="match status" value="1"/>
</dbReference>
<reference evidence="11 12" key="1">
    <citation type="submission" date="2017-04" db="EMBL/GenBank/DDBJ databases">
        <authorList>
            <person name="Afonso C.L."/>
            <person name="Miller P.J."/>
            <person name="Scott M.A."/>
            <person name="Spackman E."/>
            <person name="Goraichik I."/>
            <person name="Dimitrov K.M."/>
            <person name="Suarez D.L."/>
            <person name="Swayne D.E."/>
        </authorList>
    </citation>
    <scope>NUCLEOTIDE SEQUENCE [LARGE SCALE GENOMIC DNA]</scope>
    <source>
        <strain evidence="11 12">DSM 3385</strain>
    </source>
</reference>